<sequence>MNLQMKAIVFSLISMIGFGLETAIVKKYSEILGPIRMIFYRNLVIVLITFIALLFFIKSINFDINYILLGFIISAASYGGIFFFMKALSKGKVGIVSPIVGTRGLIASFIGLVIFREVITTGQLFSILIAFTGIILSTINFSDFKKSNIFSFKSGVPFAILAAIFWGMTFPLFSIPSGILGAFLFSFILELTVLFMATMQTIIIKIPIDIKKDFSRYSFAIITIGSLGSLGSIFMNLGYATGQISIVSTILSCVPLVAVIYGRLVYRELMSTKQYLAAALMIAGIAGLSYFHR</sequence>
<dbReference type="SUPFAM" id="SSF103481">
    <property type="entry name" value="Multidrug resistance efflux transporter EmrE"/>
    <property type="match status" value="2"/>
</dbReference>
<feature type="transmembrane region" description="Helical" evidence="6">
    <location>
        <begin position="243"/>
        <end position="262"/>
    </location>
</feature>
<dbReference type="Gene3D" id="1.10.3730.20">
    <property type="match status" value="1"/>
</dbReference>
<feature type="transmembrane region" description="Helical" evidence="6">
    <location>
        <begin position="121"/>
        <end position="142"/>
    </location>
</feature>
<protein>
    <recommendedName>
        <fullName evidence="7">EamA domain-containing protein</fullName>
    </recommendedName>
</protein>
<dbReference type="PANTHER" id="PTHR32322">
    <property type="entry name" value="INNER MEMBRANE TRANSPORTER"/>
    <property type="match status" value="1"/>
</dbReference>
<dbReference type="GO" id="GO:0016020">
    <property type="term" value="C:membrane"/>
    <property type="evidence" value="ECO:0007669"/>
    <property type="project" value="UniProtKB-SubCell"/>
</dbReference>
<dbReference type="Proteomes" id="UP000176665">
    <property type="component" value="Unassembled WGS sequence"/>
</dbReference>
<feature type="transmembrane region" description="Helical" evidence="6">
    <location>
        <begin position="96"/>
        <end position="115"/>
    </location>
</feature>
<feature type="transmembrane region" description="Helical" evidence="6">
    <location>
        <begin position="38"/>
        <end position="58"/>
    </location>
</feature>
<evidence type="ECO:0000313" key="8">
    <source>
        <dbReference type="EMBL" id="OGG03705.1"/>
    </source>
</evidence>
<evidence type="ECO:0000256" key="5">
    <source>
        <dbReference type="ARBA" id="ARBA00023136"/>
    </source>
</evidence>
<dbReference type="AlphaFoldDB" id="A0A1F5YUB4"/>
<feature type="transmembrane region" description="Helical" evidence="6">
    <location>
        <begin position="217"/>
        <end position="237"/>
    </location>
</feature>
<comment type="subcellular location">
    <subcellularLocation>
        <location evidence="1">Membrane</location>
        <topology evidence="1">Multi-pass membrane protein</topology>
    </subcellularLocation>
</comment>
<feature type="transmembrane region" description="Helical" evidence="6">
    <location>
        <begin position="6"/>
        <end position="26"/>
    </location>
</feature>
<proteinExistence type="inferred from homology"/>
<keyword evidence="4 6" id="KW-1133">Transmembrane helix</keyword>
<evidence type="ECO:0000313" key="9">
    <source>
        <dbReference type="Proteomes" id="UP000176665"/>
    </source>
</evidence>
<feature type="transmembrane region" description="Helical" evidence="6">
    <location>
        <begin position="64"/>
        <end position="84"/>
    </location>
</feature>
<evidence type="ECO:0000259" key="7">
    <source>
        <dbReference type="Pfam" id="PF00892"/>
    </source>
</evidence>
<gene>
    <name evidence="8" type="ORF">A2W14_04005</name>
</gene>
<dbReference type="InterPro" id="IPR050638">
    <property type="entry name" value="AA-Vitamin_Transporters"/>
</dbReference>
<comment type="similarity">
    <text evidence="2">Belongs to the EamA transporter family.</text>
</comment>
<accession>A0A1F5YUB4</accession>
<dbReference type="InterPro" id="IPR000620">
    <property type="entry name" value="EamA_dom"/>
</dbReference>
<evidence type="ECO:0000256" key="1">
    <source>
        <dbReference type="ARBA" id="ARBA00004141"/>
    </source>
</evidence>
<keyword evidence="5 6" id="KW-0472">Membrane</keyword>
<dbReference type="InterPro" id="IPR037185">
    <property type="entry name" value="EmrE-like"/>
</dbReference>
<dbReference type="EMBL" id="MFJA01000015">
    <property type="protein sequence ID" value="OGG03705.1"/>
    <property type="molecule type" value="Genomic_DNA"/>
</dbReference>
<feature type="transmembrane region" description="Helical" evidence="6">
    <location>
        <begin position="179"/>
        <end position="197"/>
    </location>
</feature>
<keyword evidence="3 6" id="KW-0812">Transmembrane</keyword>
<evidence type="ECO:0000256" key="4">
    <source>
        <dbReference type="ARBA" id="ARBA00022989"/>
    </source>
</evidence>
<evidence type="ECO:0000256" key="3">
    <source>
        <dbReference type="ARBA" id="ARBA00022692"/>
    </source>
</evidence>
<feature type="domain" description="EamA" evidence="7">
    <location>
        <begin position="6"/>
        <end position="138"/>
    </location>
</feature>
<dbReference type="Pfam" id="PF00892">
    <property type="entry name" value="EamA"/>
    <property type="match status" value="2"/>
</dbReference>
<name>A0A1F5YUB4_9BACT</name>
<comment type="caution">
    <text evidence="8">The sequence shown here is derived from an EMBL/GenBank/DDBJ whole genome shotgun (WGS) entry which is preliminary data.</text>
</comment>
<feature type="domain" description="EamA" evidence="7">
    <location>
        <begin position="154"/>
        <end position="289"/>
    </location>
</feature>
<dbReference type="STRING" id="1798371.A2W14_04005"/>
<feature type="transmembrane region" description="Helical" evidence="6">
    <location>
        <begin position="274"/>
        <end position="292"/>
    </location>
</feature>
<organism evidence="8 9">
    <name type="scientific">Candidatus Gottesmanbacteria bacterium RBG_16_37_8</name>
    <dbReference type="NCBI Taxonomy" id="1798371"/>
    <lineage>
        <taxon>Bacteria</taxon>
        <taxon>Candidatus Gottesmaniibacteriota</taxon>
    </lineage>
</organism>
<evidence type="ECO:0000256" key="2">
    <source>
        <dbReference type="ARBA" id="ARBA00007362"/>
    </source>
</evidence>
<evidence type="ECO:0000256" key="6">
    <source>
        <dbReference type="SAM" id="Phobius"/>
    </source>
</evidence>
<reference evidence="8 9" key="1">
    <citation type="journal article" date="2016" name="Nat. Commun.">
        <title>Thousands of microbial genomes shed light on interconnected biogeochemical processes in an aquifer system.</title>
        <authorList>
            <person name="Anantharaman K."/>
            <person name="Brown C.T."/>
            <person name="Hug L.A."/>
            <person name="Sharon I."/>
            <person name="Castelle C.J."/>
            <person name="Probst A.J."/>
            <person name="Thomas B.C."/>
            <person name="Singh A."/>
            <person name="Wilkins M.J."/>
            <person name="Karaoz U."/>
            <person name="Brodie E.L."/>
            <person name="Williams K.H."/>
            <person name="Hubbard S.S."/>
            <person name="Banfield J.F."/>
        </authorList>
    </citation>
    <scope>NUCLEOTIDE SEQUENCE [LARGE SCALE GENOMIC DNA]</scope>
</reference>
<dbReference type="PANTHER" id="PTHR32322:SF2">
    <property type="entry name" value="EAMA DOMAIN-CONTAINING PROTEIN"/>
    <property type="match status" value="1"/>
</dbReference>
<feature type="transmembrane region" description="Helical" evidence="6">
    <location>
        <begin position="154"/>
        <end position="173"/>
    </location>
</feature>